<gene>
    <name evidence="1" type="ORF">DSL99_1716</name>
</gene>
<evidence type="ECO:0000313" key="2">
    <source>
        <dbReference type="Proteomes" id="UP000290608"/>
    </source>
</evidence>
<reference evidence="1 2" key="1">
    <citation type="submission" date="2018-07" db="EMBL/GenBank/DDBJ databases">
        <title>Leeuwenhoekiella genomics.</title>
        <authorList>
            <person name="Tahon G."/>
            <person name="Willems A."/>
        </authorList>
    </citation>
    <scope>NUCLEOTIDE SEQUENCE [LARGE SCALE GENOMIC DNA]</scope>
    <source>
        <strain evidence="1 2">LMG 1345</strain>
    </source>
</reference>
<protein>
    <recommendedName>
        <fullName evidence="3">SEC-C motif-containing protein</fullName>
    </recommendedName>
</protein>
<name>A0A4Q0PM03_9FLAO</name>
<dbReference type="Proteomes" id="UP000290608">
    <property type="component" value="Unassembled WGS sequence"/>
</dbReference>
<evidence type="ECO:0000313" key="1">
    <source>
        <dbReference type="EMBL" id="RXG30674.1"/>
    </source>
</evidence>
<comment type="caution">
    <text evidence="1">The sequence shown here is derived from an EMBL/GenBank/DDBJ whole genome shotgun (WGS) entry which is preliminary data.</text>
</comment>
<dbReference type="AlphaFoldDB" id="A0A4Q0PM03"/>
<accession>A0A4Q0PM03</accession>
<proteinExistence type="predicted"/>
<sequence length="211" mass="24574">MDISKEIEDVLTKHNGLVYHLKSNSLSGELFLPDSDSYEVVIKLDMYPEVFPTVLEVGGRIPNKLDRHMYTDSGSCCFTTVAKSQVLLKTKIKSLLNFIDEIVIRYFQNNSYYEINKKYFYDEYDHGSMGIVQSYQDILGVNDVKNIGRLMLQRLQNKKLSIRDLCYCNSGQSLKKCNSGLHCNNYRLFRMIDKDVLYNDLKHFKNILQTH</sequence>
<organism evidence="1 2">
    <name type="scientific">Leeuwenhoekiella marinoflava</name>
    <dbReference type="NCBI Taxonomy" id="988"/>
    <lineage>
        <taxon>Bacteria</taxon>
        <taxon>Pseudomonadati</taxon>
        <taxon>Bacteroidota</taxon>
        <taxon>Flavobacteriia</taxon>
        <taxon>Flavobacteriales</taxon>
        <taxon>Flavobacteriaceae</taxon>
        <taxon>Leeuwenhoekiella</taxon>
    </lineage>
</organism>
<dbReference type="EMBL" id="QOVL01000007">
    <property type="protein sequence ID" value="RXG30674.1"/>
    <property type="molecule type" value="Genomic_DNA"/>
</dbReference>
<dbReference type="STRING" id="1122159.SAMN02745246_01941"/>
<evidence type="ECO:0008006" key="3">
    <source>
        <dbReference type="Google" id="ProtNLM"/>
    </source>
</evidence>
<dbReference type="RefSeq" id="WP_073099020.1">
    <property type="nucleotide sequence ID" value="NZ_QOVL01000007.1"/>
</dbReference>